<keyword evidence="1" id="KW-0812">Transmembrane</keyword>
<evidence type="ECO:0000256" key="1">
    <source>
        <dbReference type="SAM" id="Phobius"/>
    </source>
</evidence>
<keyword evidence="1" id="KW-1133">Transmembrane helix</keyword>
<dbReference type="HOGENOM" id="CLU_3031029_0_0_6"/>
<evidence type="ECO:0000313" key="3">
    <source>
        <dbReference type="Proteomes" id="UP000010809"/>
    </source>
</evidence>
<dbReference type="EMBL" id="CP003989">
    <property type="protein sequence ID" value="AGA35371.1"/>
    <property type="molecule type" value="Genomic_DNA"/>
</dbReference>
<evidence type="ECO:0000313" key="2">
    <source>
        <dbReference type="EMBL" id="AGA35371.1"/>
    </source>
</evidence>
<dbReference type="Proteomes" id="UP000010809">
    <property type="component" value="Chromosome"/>
</dbReference>
<gene>
    <name evidence="2" type="ordered locus">TVNIR_3743</name>
</gene>
<sequence length="55" mass="5418">MRDTIAPGPSLADGADPGGILVKVGKGPVPYAIAATISALYAALVQILLETVAGN</sequence>
<proteinExistence type="predicted"/>
<dbReference type="KEGG" id="tni:TVNIR_3743"/>
<dbReference type="AlphaFoldDB" id="L0E3Z6"/>
<protein>
    <submittedName>
        <fullName evidence="2">Uncharacterized protein</fullName>
    </submittedName>
</protein>
<feature type="transmembrane region" description="Helical" evidence="1">
    <location>
        <begin position="29"/>
        <end position="49"/>
    </location>
</feature>
<organism evidence="2 3">
    <name type="scientific">Thioalkalivibrio nitratireducens (strain DSM 14787 / UNIQEM 213 / ALEN2)</name>
    <dbReference type="NCBI Taxonomy" id="1255043"/>
    <lineage>
        <taxon>Bacteria</taxon>
        <taxon>Pseudomonadati</taxon>
        <taxon>Pseudomonadota</taxon>
        <taxon>Gammaproteobacteria</taxon>
        <taxon>Chromatiales</taxon>
        <taxon>Ectothiorhodospiraceae</taxon>
        <taxon>Thioalkalivibrio</taxon>
    </lineage>
</organism>
<keyword evidence="1" id="KW-0472">Membrane</keyword>
<accession>L0E3Z6</accession>
<keyword evidence="3" id="KW-1185">Reference proteome</keyword>
<dbReference type="PATRIC" id="fig|1255043.3.peg.3777"/>
<reference evidence="2" key="1">
    <citation type="submission" date="2015-12" db="EMBL/GenBank/DDBJ databases">
        <authorList>
            <person name="Tikhonova T.V."/>
            <person name="Pavlov A.R."/>
            <person name="Beletsky A.V."/>
            <person name="Mardanov A.V."/>
            <person name="Sorokin D.Y."/>
            <person name="Ravin N.V."/>
            <person name="Popov V.O."/>
        </authorList>
    </citation>
    <scope>NUCLEOTIDE SEQUENCE</scope>
    <source>
        <strain evidence="2">DSM 14787</strain>
    </source>
</reference>
<name>L0E3Z6_THIND</name>